<gene>
    <name evidence="7" type="primary">rnp1</name>
    <name evidence="8" type="ORF">RJ53_07350</name>
</gene>
<dbReference type="InterPro" id="IPR016848">
    <property type="entry name" value="RNase_P/MRP_Rpp29-subunit"/>
</dbReference>
<proteinExistence type="inferred from homology"/>
<dbReference type="PANTHER" id="PTHR13348">
    <property type="entry name" value="RIBONUCLEASE P SUBUNIT P29"/>
    <property type="match status" value="1"/>
</dbReference>
<dbReference type="EC" id="3.1.26.5" evidence="7"/>
<dbReference type="SMART" id="SM00538">
    <property type="entry name" value="POP4"/>
    <property type="match status" value="1"/>
</dbReference>
<evidence type="ECO:0000256" key="6">
    <source>
        <dbReference type="ARBA" id="ARBA00022801"/>
    </source>
</evidence>
<dbReference type="Proteomes" id="UP000730161">
    <property type="component" value="Unassembled WGS sequence"/>
</dbReference>
<dbReference type="AlphaFoldDB" id="A0A8J7W6N3"/>
<name>A0A8J7W6N3_9EURY</name>
<comment type="similarity">
    <text evidence="1 7">Belongs to the eukaryotic/archaeal RNase P protein component 1 family.</text>
</comment>
<dbReference type="GO" id="GO:0005737">
    <property type="term" value="C:cytoplasm"/>
    <property type="evidence" value="ECO:0007669"/>
    <property type="project" value="UniProtKB-SubCell"/>
</dbReference>
<dbReference type="Gene3D" id="2.30.30.210">
    <property type="entry name" value="Ribonuclease P/MRP, subunit p29"/>
    <property type="match status" value="1"/>
</dbReference>
<comment type="caution">
    <text evidence="8">The sequence shown here is derived from an EMBL/GenBank/DDBJ whole genome shotgun (WGS) entry which is preliminary data.</text>
</comment>
<dbReference type="InterPro" id="IPR002730">
    <property type="entry name" value="Rpp29/RNP1"/>
</dbReference>
<keyword evidence="2 7" id="KW-0963">Cytoplasm</keyword>
<dbReference type="GO" id="GO:0004526">
    <property type="term" value="F:ribonuclease P activity"/>
    <property type="evidence" value="ECO:0007669"/>
    <property type="project" value="UniProtKB-UniRule"/>
</dbReference>
<keyword evidence="6 7" id="KW-0378">Hydrolase</keyword>
<accession>A0A8J7W6N3</accession>
<dbReference type="InterPro" id="IPR036980">
    <property type="entry name" value="RNase_P/MRP_Rpp29_sf"/>
</dbReference>
<organism evidence="8 9">
    <name type="scientific">Methanocalculus chunghsingensis</name>
    <dbReference type="NCBI Taxonomy" id="156457"/>
    <lineage>
        <taxon>Archaea</taxon>
        <taxon>Methanobacteriati</taxon>
        <taxon>Methanobacteriota</taxon>
        <taxon>Stenosarchaea group</taxon>
        <taxon>Methanomicrobia</taxon>
        <taxon>Methanomicrobiales</taxon>
        <taxon>Methanocalculaceae</taxon>
        <taxon>Methanocalculus</taxon>
    </lineage>
</organism>
<comment type="subcellular location">
    <subcellularLocation>
        <location evidence="7">Cytoplasm</location>
    </subcellularLocation>
</comment>
<keyword evidence="9" id="KW-1185">Reference proteome</keyword>
<dbReference type="SUPFAM" id="SSF101744">
    <property type="entry name" value="Rof/RNase P subunit-like"/>
    <property type="match status" value="1"/>
</dbReference>
<evidence type="ECO:0000256" key="5">
    <source>
        <dbReference type="ARBA" id="ARBA00022759"/>
    </source>
</evidence>
<evidence type="ECO:0000313" key="8">
    <source>
        <dbReference type="EMBL" id="MBR1369316.1"/>
    </source>
</evidence>
<comment type="subunit">
    <text evidence="7">Consists of a catalytic RNA component and at least 4-5 protein subunits.</text>
</comment>
<dbReference type="GO" id="GO:0001682">
    <property type="term" value="P:tRNA 5'-leader removal"/>
    <property type="evidence" value="ECO:0007669"/>
    <property type="project" value="UniProtKB-UniRule"/>
</dbReference>
<dbReference type="GO" id="GO:0033204">
    <property type="term" value="F:ribonuclease P RNA binding"/>
    <property type="evidence" value="ECO:0007669"/>
    <property type="project" value="InterPro"/>
</dbReference>
<evidence type="ECO:0000256" key="4">
    <source>
        <dbReference type="ARBA" id="ARBA00022722"/>
    </source>
</evidence>
<reference evidence="8" key="1">
    <citation type="submission" date="2014-12" db="EMBL/GenBank/DDBJ databases">
        <authorList>
            <person name="Huang H.-H."/>
            <person name="Chen S.-C."/>
            <person name="Lai M.-C."/>
        </authorList>
    </citation>
    <scope>NUCLEOTIDE SEQUENCE</scope>
    <source>
        <strain evidence="8">K1F9705b</strain>
    </source>
</reference>
<dbReference type="InterPro" id="IPR023534">
    <property type="entry name" value="Rof/RNase_P-like"/>
</dbReference>
<dbReference type="GO" id="GO:0006364">
    <property type="term" value="P:rRNA processing"/>
    <property type="evidence" value="ECO:0007669"/>
    <property type="project" value="TreeGrafter"/>
</dbReference>
<dbReference type="GO" id="GO:0030677">
    <property type="term" value="C:ribonuclease P complex"/>
    <property type="evidence" value="ECO:0007669"/>
    <property type="project" value="UniProtKB-UniRule"/>
</dbReference>
<dbReference type="RefSeq" id="WP_211531016.1">
    <property type="nucleotide sequence ID" value="NZ_JWHL01000011.1"/>
</dbReference>
<dbReference type="HAMAP" id="MF_00754">
    <property type="entry name" value="RNase_P_1"/>
    <property type="match status" value="1"/>
</dbReference>
<dbReference type="Pfam" id="PF01868">
    <property type="entry name" value="RNase_P-MRP_p29"/>
    <property type="match status" value="1"/>
</dbReference>
<keyword evidence="5 7" id="KW-0255">Endonuclease</keyword>
<evidence type="ECO:0000256" key="3">
    <source>
        <dbReference type="ARBA" id="ARBA00022694"/>
    </source>
</evidence>
<keyword evidence="4 7" id="KW-0540">Nuclease</keyword>
<dbReference type="GO" id="GO:0000172">
    <property type="term" value="C:ribonuclease MRP complex"/>
    <property type="evidence" value="ECO:0007669"/>
    <property type="project" value="InterPro"/>
</dbReference>
<dbReference type="OrthoDB" id="39019at2157"/>
<evidence type="ECO:0000256" key="1">
    <source>
        <dbReference type="ARBA" id="ARBA00006181"/>
    </source>
</evidence>
<keyword evidence="3 7" id="KW-0819">tRNA processing</keyword>
<comment type="function">
    <text evidence="7">Part of ribonuclease P, a protein complex that generates mature tRNA molecules by cleaving their 5'-ends.</text>
</comment>
<evidence type="ECO:0000256" key="7">
    <source>
        <dbReference type="HAMAP-Rule" id="MF_00754"/>
    </source>
</evidence>
<dbReference type="EMBL" id="JWHL01000011">
    <property type="protein sequence ID" value="MBR1369316.1"/>
    <property type="molecule type" value="Genomic_DNA"/>
</dbReference>
<evidence type="ECO:0000313" key="9">
    <source>
        <dbReference type="Proteomes" id="UP000730161"/>
    </source>
</evidence>
<sequence length="91" mass="10119">MITPGNVLRHEFVGLNVLVVHASNPAQKGISGLIVDETKNMIIIHTPAGLKHVPKKHSIFRVTLPDRVQVELIGSTVIGRPEKRITMRIRQ</sequence>
<protein>
    <recommendedName>
        <fullName evidence="7">Ribonuclease P protein component 1</fullName>
        <shortName evidence="7">RNase P component 1</shortName>
        <ecNumber evidence="7">3.1.26.5</ecNumber>
    </recommendedName>
    <alternativeName>
        <fullName evidence="7">Rpp29</fullName>
    </alternativeName>
</protein>
<comment type="catalytic activity">
    <reaction evidence="7">
        <text>Endonucleolytic cleavage of RNA, removing 5'-extranucleotides from tRNA precursor.</text>
        <dbReference type="EC" id="3.1.26.5"/>
    </reaction>
</comment>
<evidence type="ECO:0000256" key="2">
    <source>
        <dbReference type="ARBA" id="ARBA00022490"/>
    </source>
</evidence>
<dbReference type="InterPro" id="IPR023538">
    <property type="entry name" value="RNP1"/>
</dbReference>
<dbReference type="PANTHER" id="PTHR13348:SF0">
    <property type="entry name" value="RIBONUCLEASE P PROTEIN SUBUNIT P29"/>
    <property type="match status" value="1"/>
</dbReference>